<sequence length="64" mass="6570">MSIFLLGLNTTIGSGIFLLPGAACVALGPSSLLLIIAGTLLMFSLALCYAEAASKFDRNGSSYL</sequence>
<proteinExistence type="predicted"/>
<evidence type="ECO:0000313" key="2">
    <source>
        <dbReference type="EMBL" id="MXR37425.1"/>
    </source>
</evidence>
<dbReference type="Gene3D" id="1.20.1740.10">
    <property type="entry name" value="Amino acid/polyamine transporter I"/>
    <property type="match status" value="1"/>
</dbReference>
<keyword evidence="1" id="KW-1133">Transmembrane helix</keyword>
<dbReference type="EMBL" id="WSSB01000009">
    <property type="protein sequence ID" value="MXR37425.1"/>
    <property type="molecule type" value="Genomic_DNA"/>
</dbReference>
<dbReference type="AlphaFoldDB" id="A0A845BM50"/>
<keyword evidence="1" id="KW-0472">Membrane</keyword>
<gene>
    <name evidence="2" type="ORF">GQF02_10610</name>
</gene>
<keyword evidence="3" id="KW-1185">Reference proteome</keyword>
<feature type="transmembrane region" description="Helical" evidence="1">
    <location>
        <begin position="34"/>
        <end position="52"/>
    </location>
</feature>
<evidence type="ECO:0008006" key="4">
    <source>
        <dbReference type="Google" id="ProtNLM"/>
    </source>
</evidence>
<protein>
    <recommendedName>
        <fullName evidence="4">Amino acid permease</fullName>
    </recommendedName>
</protein>
<accession>A0A845BM50</accession>
<dbReference type="Proteomes" id="UP000467214">
    <property type="component" value="Unassembled WGS sequence"/>
</dbReference>
<organism evidence="2 3">
    <name type="scientific">Craterilacuibacter sinensis</name>
    <dbReference type="NCBI Taxonomy" id="2686017"/>
    <lineage>
        <taxon>Bacteria</taxon>
        <taxon>Pseudomonadati</taxon>
        <taxon>Pseudomonadota</taxon>
        <taxon>Betaproteobacteria</taxon>
        <taxon>Neisseriales</taxon>
        <taxon>Neisseriaceae</taxon>
        <taxon>Craterilacuibacter</taxon>
    </lineage>
</organism>
<evidence type="ECO:0000256" key="1">
    <source>
        <dbReference type="SAM" id="Phobius"/>
    </source>
</evidence>
<dbReference type="RefSeq" id="WP_160796984.1">
    <property type="nucleotide sequence ID" value="NZ_WSSB01000009.1"/>
</dbReference>
<reference evidence="2 3" key="1">
    <citation type="submission" date="2019-12" db="EMBL/GenBank/DDBJ databases">
        <title>Neisseriaceae gen. nov. sp. Genome sequencing and assembly.</title>
        <authorList>
            <person name="Liu Z."/>
            <person name="Li A."/>
        </authorList>
    </citation>
    <scope>NUCLEOTIDE SEQUENCE [LARGE SCALE GENOMIC DNA]</scope>
    <source>
        <strain evidence="2 3">B2N2-7</strain>
    </source>
</reference>
<keyword evidence="1" id="KW-0812">Transmembrane</keyword>
<evidence type="ECO:0000313" key="3">
    <source>
        <dbReference type="Proteomes" id="UP000467214"/>
    </source>
</evidence>
<name>A0A845BM50_9NEIS</name>
<comment type="caution">
    <text evidence="2">The sequence shown here is derived from an EMBL/GenBank/DDBJ whole genome shotgun (WGS) entry which is preliminary data.</text>
</comment>